<dbReference type="EMBL" id="CAJPWZ010002978">
    <property type="protein sequence ID" value="CAG2249672.1"/>
    <property type="molecule type" value="Genomic_DNA"/>
</dbReference>
<proteinExistence type="predicted"/>
<dbReference type="AlphaFoldDB" id="A0A8S3UWX2"/>
<accession>A0A8S3UWX2</accession>
<evidence type="ECO:0000313" key="1">
    <source>
        <dbReference type="EMBL" id="CAG2249672.1"/>
    </source>
</evidence>
<organism evidence="1 2">
    <name type="scientific">Mytilus edulis</name>
    <name type="common">Blue mussel</name>
    <dbReference type="NCBI Taxonomy" id="6550"/>
    <lineage>
        <taxon>Eukaryota</taxon>
        <taxon>Metazoa</taxon>
        <taxon>Spiralia</taxon>
        <taxon>Lophotrochozoa</taxon>
        <taxon>Mollusca</taxon>
        <taxon>Bivalvia</taxon>
        <taxon>Autobranchia</taxon>
        <taxon>Pteriomorphia</taxon>
        <taxon>Mytilida</taxon>
        <taxon>Mytiloidea</taxon>
        <taxon>Mytilidae</taxon>
        <taxon>Mytilinae</taxon>
        <taxon>Mytilus</taxon>
    </lineage>
</organism>
<dbReference type="OrthoDB" id="6153692at2759"/>
<name>A0A8S3UWX2_MYTED</name>
<evidence type="ECO:0000313" key="2">
    <source>
        <dbReference type="Proteomes" id="UP000683360"/>
    </source>
</evidence>
<dbReference type="Proteomes" id="UP000683360">
    <property type="component" value="Unassembled WGS sequence"/>
</dbReference>
<sequence length="488" mass="55092">MFPRCNVGIFVKTQCGTSSHYQNELSLVKLFDCNRDISGHLHSLRLPTGQNQTKCDTQTEGQLISRRAGVFDYNRNLSICPKHRYDLGIYWRPRTTCQFPGHVGKGKPVRTVTSPMSYGIWCTQTQLVHAGSGICRKCIDVFKEVVPDITVYQTGLNSITDSNDSEKEEAAEEHSFNFTSDSSDNFYNLRQRTNVSYHNELDDILECTSECTQATNSQTSNWSDNIQTPLSEINQALSTIGRGSISPLKFQLSKPLDDVKESTLRYIKRKATESIDVLLESIAPGQSSDLKKLIFSEGIKNLNEPEQDSELTKLILTLFNDTNNNTVKYQLLSMIAEKYTKRELQNMIPGLTVYKIDQARQYASLHGPEATKTNLRGLDNTAADGSSACDDLTELVKNIASKSVLTKDETDEILLQIKCSKLYMKTDYKLHIKQNDECADHCINLALSDPMYDQEQKCDLLKEMEIAESKVTDWKSHVLRTINQDEGT</sequence>
<comment type="caution">
    <text evidence="1">The sequence shown here is derived from an EMBL/GenBank/DDBJ whole genome shotgun (WGS) entry which is preliminary data.</text>
</comment>
<reference evidence="1" key="1">
    <citation type="submission" date="2021-03" db="EMBL/GenBank/DDBJ databases">
        <authorList>
            <person name="Bekaert M."/>
        </authorList>
    </citation>
    <scope>NUCLEOTIDE SEQUENCE</scope>
</reference>
<keyword evidence="2" id="KW-1185">Reference proteome</keyword>
<protein>
    <submittedName>
        <fullName evidence="1">Uncharacterized protein</fullName>
    </submittedName>
</protein>
<gene>
    <name evidence="1" type="ORF">MEDL_61428</name>
</gene>